<dbReference type="InterPro" id="IPR049363">
    <property type="entry name" value="RMI1_N"/>
</dbReference>
<dbReference type="PANTHER" id="PTHR14790">
    <property type="entry name" value="RECQ-MEDIATED GENOME INSTABILITY PROTEIN 1 RMI1"/>
    <property type="match status" value="1"/>
</dbReference>
<dbReference type="AlphaFoldDB" id="A0A9P8I6G2"/>
<dbReference type="Proteomes" id="UP000698800">
    <property type="component" value="Unassembled WGS sequence"/>
</dbReference>
<dbReference type="OrthoDB" id="341511at2759"/>
<feature type="domain" description="RecQ mediated genome instability protein 1 OB-fold" evidence="3">
    <location>
        <begin position="89"/>
        <end position="218"/>
    </location>
</feature>
<dbReference type="GO" id="GO:0016604">
    <property type="term" value="C:nuclear body"/>
    <property type="evidence" value="ECO:0007669"/>
    <property type="project" value="TreeGrafter"/>
</dbReference>
<comment type="caution">
    <text evidence="5">The sequence shown here is derived from an EMBL/GenBank/DDBJ whole genome shotgun (WGS) entry which is preliminary data.</text>
</comment>
<dbReference type="Pfam" id="PF08585">
    <property type="entry name" value="RMI1_N_C"/>
    <property type="match status" value="1"/>
</dbReference>
<dbReference type="InterPro" id="IPR042470">
    <property type="entry name" value="RMI1_N_C_sf"/>
</dbReference>
<evidence type="ECO:0000313" key="5">
    <source>
        <dbReference type="EMBL" id="KAH0543325.1"/>
    </source>
</evidence>
<evidence type="ECO:0000259" key="4">
    <source>
        <dbReference type="Pfam" id="PF21000"/>
    </source>
</evidence>
<dbReference type="InterPro" id="IPR013894">
    <property type="entry name" value="RMI1_OB"/>
</dbReference>
<dbReference type="GO" id="GO:0000724">
    <property type="term" value="P:double-strand break repair via homologous recombination"/>
    <property type="evidence" value="ECO:0007669"/>
    <property type="project" value="TreeGrafter"/>
</dbReference>
<dbReference type="GO" id="GO:0000712">
    <property type="term" value="P:resolution of meiotic recombination intermediates"/>
    <property type="evidence" value="ECO:0007669"/>
    <property type="project" value="TreeGrafter"/>
</dbReference>
<proteinExistence type="inferred from homology"/>
<dbReference type="Pfam" id="PF21000">
    <property type="entry name" value="RMI1_N_N"/>
    <property type="match status" value="1"/>
</dbReference>
<feature type="domain" description="RMI1 N-terminal" evidence="4">
    <location>
        <begin position="23"/>
        <end position="64"/>
    </location>
</feature>
<keyword evidence="6" id="KW-1185">Reference proteome</keyword>
<protein>
    <recommendedName>
        <fullName evidence="2">RecQ-mediated genome instability protein 1</fullName>
    </recommendedName>
</protein>
<dbReference type="EMBL" id="JAGHQL010000035">
    <property type="protein sequence ID" value="KAH0543325.1"/>
    <property type="molecule type" value="Genomic_DNA"/>
</dbReference>
<evidence type="ECO:0000313" key="6">
    <source>
        <dbReference type="Proteomes" id="UP000698800"/>
    </source>
</evidence>
<sequence length="231" mass="25065">MSTSPLIPTPELISRITTSIQTSTTLHPTPAYINSLLPTLKPSPLPALTKTASFRLLTTDFTTTLSHPQTPLFPPTIHDAALPEYRLPGEHPMPVQVVSVEDLGRSRMEQLEKLEAGERGEAVKGVELVRTGEEDEDGCREESTKGPCKLVLEDAKGVRVFGIELKPVEGVKLGMFIGTKLLLHNTIVARAVLLLEPATTTILGGKIEALHAAWLENRKKELLAALEAGKT</sequence>
<reference evidence="5" key="1">
    <citation type="submission" date="2021-03" db="EMBL/GenBank/DDBJ databases">
        <title>Comparative genomics and phylogenomic investigation of the class Geoglossomycetes provide insights into ecological specialization and systematics.</title>
        <authorList>
            <person name="Melie T."/>
            <person name="Pirro S."/>
            <person name="Miller A.N."/>
            <person name="Quandt A."/>
        </authorList>
    </citation>
    <scope>NUCLEOTIDE SEQUENCE</scope>
    <source>
        <strain evidence="5">GBOQ0MN5Z8</strain>
    </source>
</reference>
<evidence type="ECO:0000259" key="3">
    <source>
        <dbReference type="Pfam" id="PF08585"/>
    </source>
</evidence>
<dbReference type="PANTHER" id="PTHR14790:SF15">
    <property type="entry name" value="RECQ-MEDIATED GENOME INSTABILITY PROTEIN 1"/>
    <property type="match status" value="1"/>
</dbReference>
<evidence type="ECO:0000256" key="1">
    <source>
        <dbReference type="ARBA" id="ARBA00006395"/>
    </source>
</evidence>
<organism evidence="5 6">
    <name type="scientific">Glutinoglossum americanum</name>
    <dbReference type="NCBI Taxonomy" id="1670608"/>
    <lineage>
        <taxon>Eukaryota</taxon>
        <taxon>Fungi</taxon>
        <taxon>Dikarya</taxon>
        <taxon>Ascomycota</taxon>
        <taxon>Pezizomycotina</taxon>
        <taxon>Geoglossomycetes</taxon>
        <taxon>Geoglossales</taxon>
        <taxon>Geoglossaceae</taxon>
        <taxon>Glutinoglossum</taxon>
    </lineage>
</organism>
<evidence type="ECO:0000256" key="2">
    <source>
        <dbReference type="ARBA" id="ARBA00018987"/>
    </source>
</evidence>
<dbReference type="GO" id="GO:0031422">
    <property type="term" value="C:RecQ family helicase-topoisomerase III complex"/>
    <property type="evidence" value="ECO:0007669"/>
    <property type="project" value="TreeGrafter"/>
</dbReference>
<name>A0A9P8I6G2_9PEZI</name>
<gene>
    <name evidence="5" type="ORF">FGG08_002388</name>
</gene>
<accession>A0A9P8I6G2</accession>
<dbReference type="Gene3D" id="2.40.50.770">
    <property type="entry name" value="RecQ-mediated genome instability protein Rmi1, C-terminal domain"/>
    <property type="match status" value="1"/>
</dbReference>
<comment type="similarity">
    <text evidence="1">Belongs to the RMI1 family.</text>
</comment>